<protein>
    <submittedName>
        <fullName evidence="1">Uncharacterized protein</fullName>
    </submittedName>
</protein>
<dbReference type="Proteomes" id="UP000799423">
    <property type="component" value="Unassembled WGS sequence"/>
</dbReference>
<reference evidence="1" key="1">
    <citation type="submission" date="2020-01" db="EMBL/GenBank/DDBJ databases">
        <authorList>
            <consortium name="DOE Joint Genome Institute"/>
            <person name="Haridas S."/>
            <person name="Albert R."/>
            <person name="Binder M."/>
            <person name="Bloem J."/>
            <person name="Labutti K."/>
            <person name="Salamov A."/>
            <person name="Andreopoulos B."/>
            <person name="Baker S.E."/>
            <person name="Barry K."/>
            <person name="Bills G."/>
            <person name="Bluhm B.H."/>
            <person name="Cannon C."/>
            <person name="Castanera R."/>
            <person name="Culley D.E."/>
            <person name="Daum C."/>
            <person name="Ezra D."/>
            <person name="Gonzalez J.B."/>
            <person name="Henrissat B."/>
            <person name="Kuo A."/>
            <person name="Liang C."/>
            <person name="Lipzen A."/>
            <person name="Lutzoni F."/>
            <person name="Magnuson J."/>
            <person name="Mondo S."/>
            <person name="Nolan M."/>
            <person name="Ohm R."/>
            <person name="Pangilinan J."/>
            <person name="Park H.-J."/>
            <person name="Ramirez L."/>
            <person name="Alfaro M."/>
            <person name="Sun H."/>
            <person name="Tritt A."/>
            <person name="Yoshinaga Y."/>
            <person name="Zwiers L.-H."/>
            <person name="Turgeon B.G."/>
            <person name="Goodwin S.B."/>
            <person name="Spatafora J.W."/>
            <person name="Crous P.W."/>
            <person name="Grigoriev I.V."/>
        </authorList>
    </citation>
    <scope>NUCLEOTIDE SEQUENCE</scope>
    <source>
        <strain evidence="1">IPT5</strain>
    </source>
</reference>
<organism evidence="1 2">
    <name type="scientific">Plenodomus tracheiphilus IPT5</name>
    <dbReference type="NCBI Taxonomy" id="1408161"/>
    <lineage>
        <taxon>Eukaryota</taxon>
        <taxon>Fungi</taxon>
        <taxon>Dikarya</taxon>
        <taxon>Ascomycota</taxon>
        <taxon>Pezizomycotina</taxon>
        <taxon>Dothideomycetes</taxon>
        <taxon>Pleosporomycetidae</taxon>
        <taxon>Pleosporales</taxon>
        <taxon>Pleosporineae</taxon>
        <taxon>Leptosphaeriaceae</taxon>
        <taxon>Plenodomus</taxon>
    </lineage>
</organism>
<gene>
    <name evidence="1" type="ORF">T440DRAFT_469088</name>
</gene>
<proteinExistence type="predicted"/>
<sequence length="148" mass="17124">MASLRQFPMDASSIVWVVVIQFGLSCSDIARICWCWYLTRMLPEKARNRYVQVPICLSCDLVRPLTDPALLNYSPSSKPIDCRVALLTRDYTWTSTNFARLVSRSLRPTGWRLRRKLCMRSRQRSFTKSWVVGLTGAKNMRRVVVCSD</sequence>
<dbReference type="AlphaFoldDB" id="A0A6A7B5T7"/>
<accession>A0A6A7B5T7</accession>
<dbReference type="EMBL" id="MU006310">
    <property type="protein sequence ID" value="KAF2849678.1"/>
    <property type="molecule type" value="Genomic_DNA"/>
</dbReference>
<evidence type="ECO:0000313" key="1">
    <source>
        <dbReference type="EMBL" id="KAF2849678.1"/>
    </source>
</evidence>
<dbReference type="PROSITE" id="PS51257">
    <property type="entry name" value="PROKAR_LIPOPROTEIN"/>
    <property type="match status" value="1"/>
</dbReference>
<keyword evidence="2" id="KW-1185">Reference proteome</keyword>
<name>A0A6A7B5T7_9PLEO</name>
<evidence type="ECO:0000313" key="2">
    <source>
        <dbReference type="Proteomes" id="UP000799423"/>
    </source>
</evidence>